<organism evidence="2 3">
    <name type="scientific">Chishuiella changwenlii</name>
    <dbReference type="NCBI Taxonomy" id="1434701"/>
    <lineage>
        <taxon>Bacteria</taxon>
        <taxon>Pseudomonadati</taxon>
        <taxon>Bacteroidota</taxon>
        <taxon>Flavobacteriia</taxon>
        <taxon>Flavobacteriales</taxon>
        <taxon>Weeksellaceae</taxon>
        <taxon>Chishuiella</taxon>
    </lineage>
</organism>
<feature type="transmembrane region" description="Helical" evidence="1">
    <location>
        <begin position="71"/>
        <end position="90"/>
    </location>
</feature>
<feature type="transmembrane region" description="Helical" evidence="1">
    <location>
        <begin position="132"/>
        <end position="150"/>
    </location>
</feature>
<protein>
    <submittedName>
        <fullName evidence="2">Uncharacterized protein</fullName>
    </submittedName>
</protein>
<keyword evidence="1" id="KW-0812">Transmembrane</keyword>
<keyword evidence="1" id="KW-0472">Membrane</keyword>
<sequence>MCMKQKLFTTRFKRCLAYLTLFLTPIILLFTNKIKLTEKERFEFFISSFFKLTPIAFLINSAFNWHAENESFLYGLYAVMFINAFIGVLTHRKLKSFDIGEFFKSTLITVVVVFGVYFSLDQIDNSIPDGFLSVAFTSSIQIITLLYPIAKIMRNSFILTNGKFPPEFLIEKLYNYERDGNIKEFLEIIKKEE</sequence>
<evidence type="ECO:0000313" key="2">
    <source>
        <dbReference type="EMBL" id="GGF11286.1"/>
    </source>
</evidence>
<comment type="caution">
    <text evidence="2">The sequence shown here is derived from an EMBL/GenBank/DDBJ whole genome shotgun (WGS) entry which is preliminary data.</text>
</comment>
<evidence type="ECO:0000313" key="3">
    <source>
        <dbReference type="Proteomes" id="UP000650994"/>
    </source>
</evidence>
<proteinExistence type="predicted"/>
<keyword evidence="1" id="KW-1133">Transmembrane helix</keyword>
<accession>A0ABQ1U7V8</accession>
<gene>
    <name evidence="2" type="ORF">GCM10010984_30450</name>
</gene>
<evidence type="ECO:0000256" key="1">
    <source>
        <dbReference type="SAM" id="Phobius"/>
    </source>
</evidence>
<reference evidence="3" key="1">
    <citation type="journal article" date="2019" name="Int. J. Syst. Evol. Microbiol.">
        <title>The Global Catalogue of Microorganisms (GCM) 10K type strain sequencing project: providing services to taxonomists for standard genome sequencing and annotation.</title>
        <authorList>
            <consortium name="The Broad Institute Genomics Platform"/>
            <consortium name="The Broad Institute Genome Sequencing Center for Infectious Disease"/>
            <person name="Wu L."/>
            <person name="Ma J."/>
        </authorList>
    </citation>
    <scope>NUCLEOTIDE SEQUENCE [LARGE SCALE GENOMIC DNA]</scope>
    <source>
        <strain evidence="3">CGMCC 1.12707</strain>
    </source>
</reference>
<dbReference type="EMBL" id="BMFL01000034">
    <property type="protein sequence ID" value="GGF11286.1"/>
    <property type="molecule type" value="Genomic_DNA"/>
</dbReference>
<name>A0ABQ1U7V8_9FLAO</name>
<feature type="transmembrane region" description="Helical" evidence="1">
    <location>
        <begin position="44"/>
        <end position="65"/>
    </location>
</feature>
<feature type="transmembrane region" description="Helical" evidence="1">
    <location>
        <begin position="102"/>
        <end position="120"/>
    </location>
</feature>
<keyword evidence="3" id="KW-1185">Reference proteome</keyword>
<feature type="transmembrane region" description="Helical" evidence="1">
    <location>
        <begin position="16"/>
        <end position="32"/>
    </location>
</feature>
<dbReference type="Proteomes" id="UP000650994">
    <property type="component" value="Unassembled WGS sequence"/>
</dbReference>